<dbReference type="EMBL" id="JANPWZ010000993">
    <property type="protein sequence ID" value="KAJ3569842.1"/>
    <property type="molecule type" value="Genomic_DNA"/>
</dbReference>
<evidence type="ECO:0000256" key="1">
    <source>
        <dbReference type="SAM" id="MobiDB-lite"/>
    </source>
</evidence>
<dbReference type="AlphaFoldDB" id="A0A9W8NDE9"/>
<feature type="compositionally biased region" description="Basic and acidic residues" evidence="1">
    <location>
        <begin position="256"/>
        <end position="274"/>
    </location>
</feature>
<reference evidence="2" key="1">
    <citation type="submission" date="2022-07" db="EMBL/GenBank/DDBJ databases">
        <title>Genome Sequence of Xylaria arbuscula.</title>
        <authorList>
            <person name="Buettner E."/>
        </authorList>
    </citation>
    <scope>NUCLEOTIDE SEQUENCE</scope>
    <source>
        <strain evidence="2">VT107</strain>
    </source>
</reference>
<proteinExistence type="predicted"/>
<dbReference type="VEuPathDB" id="FungiDB:F4678DRAFT_461236"/>
<evidence type="ECO:0000313" key="3">
    <source>
        <dbReference type="Proteomes" id="UP001148614"/>
    </source>
</evidence>
<accession>A0A9W8NDE9</accession>
<evidence type="ECO:0000313" key="2">
    <source>
        <dbReference type="EMBL" id="KAJ3569842.1"/>
    </source>
</evidence>
<name>A0A9W8NDE9_9PEZI</name>
<protein>
    <submittedName>
        <fullName evidence="2">Uncharacterized protein</fullName>
    </submittedName>
</protein>
<feature type="region of interest" description="Disordered" evidence="1">
    <location>
        <begin position="256"/>
        <end position="306"/>
    </location>
</feature>
<dbReference type="Proteomes" id="UP001148614">
    <property type="component" value="Unassembled WGS sequence"/>
</dbReference>
<organism evidence="2 3">
    <name type="scientific">Xylaria arbuscula</name>
    <dbReference type="NCBI Taxonomy" id="114810"/>
    <lineage>
        <taxon>Eukaryota</taxon>
        <taxon>Fungi</taxon>
        <taxon>Dikarya</taxon>
        <taxon>Ascomycota</taxon>
        <taxon>Pezizomycotina</taxon>
        <taxon>Sordariomycetes</taxon>
        <taxon>Xylariomycetidae</taxon>
        <taxon>Xylariales</taxon>
        <taxon>Xylariaceae</taxon>
        <taxon>Xylaria</taxon>
    </lineage>
</organism>
<comment type="caution">
    <text evidence="2">The sequence shown here is derived from an EMBL/GenBank/DDBJ whole genome shotgun (WGS) entry which is preliminary data.</text>
</comment>
<sequence>MAGLIPLVDVPPQANRAVRYGPPRVNRQRSPSPMSDVDSRLDSPRTSIDSMESIPDPLGRTMVDFDNEHTTTVYEAWEFVKIDDGRMRHSGKTIFGINVSTKWISRNDGCILMNPMISFEQGELADLYNEAVCGHRHNRGADQEAAYEQDLANRAYDLPSEVRDRLQNLIEDKILATNKNPYRKREWRLVLLQAGEFRMTELAPERKRKSFFSREKQPPASRTWFVVLRGQEVKSTKEDGGWKNFSRYSNPWWKSDKRETKEARDQHKQIMKKMDRVRRSRPYSRYPPPPPPPAFIPPPPRQAMGL</sequence>
<feature type="compositionally biased region" description="Pro residues" evidence="1">
    <location>
        <begin position="285"/>
        <end position="306"/>
    </location>
</feature>
<feature type="region of interest" description="Disordered" evidence="1">
    <location>
        <begin position="15"/>
        <end position="55"/>
    </location>
</feature>
<keyword evidence="3" id="KW-1185">Reference proteome</keyword>
<gene>
    <name evidence="2" type="ORF">NPX13_g5944</name>
</gene>